<dbReference type="PANTHER" id="PTHR46825:SF9">
    <property type="entry name" value="BETA-LACTAMASE-RELATED DOMAIN-CONTAINING PROTEIN"/>
    <property type="match status" value="1"/>
</dbReference>
<evidence type="ECO:0000259" key="1">
    <source>
        <dbReference type="Pfam" id="PF00144"/>
    </source>
</evidence>
<comment type="caution">
    <text evidence="2">The sequence shown here is derived from an EMBL/GenBank/DDBJ whole genome shotgun (WGS) entry which is preliminary data.</text>
</comment>
<protein>
    <submittedName>
        <fullName evidence="2">Beta-lactamase family protein</fullName>
    </submittedName>
</protein>
<accession>A0AAJ1BHT8</accession>
<feature type="domain" description="Beta-lactamase-related" evidence="1">
    <location>
        <begin position="77"/>
        <end position="361"/>
    </location>
</feature>
<dbReference type="RefSeq" id="WP_240591247.1">
    <property type="nucleotide sequence ID" value="NZ_JAKUDL010000003.1"/>
</dbReference>
<dbReference type="SUPFAM" id="SSF56601">
    <property type="entry name" value="beta-lactamase/transpeptidase-like"/>
    <property type="match status" value="1"/>
</dbReference>
<evidence type="ECO:0000313" key="3">
    <source>
        <dbReference type="Proteomes" id="UP001297581"/>
    </source>
</evidence>
<dbReference type="Pfam" id="PF00144">
    <property type="entry name" value="Beta-lactamase"/>
    <property type="match status" value="1"/>
</dbReference>
<gene>
    <name evidence="2" type="ORF">MJ923_11785</name>
</gene>
<proteinExistence type="predicted"/>
<sequence>MSVVKRMEWTLPWLLCTFTLWSITGLVAKADDTTEGQNLAQKTLTLTKAIDEELATDFQGEVLLRQHGRPLYLSPRATSDEAYATKGNLYVIGSMSKTVFAAFYLAQHEAQLNQPLDQNALSAILRRPAPLTPLMLLSHTSEINRNGSGLHDKKQGDKAAFVYSNANYQLLARLLFPAPSSTEPSVQSNIQQDHKPGLQVALNDFFISQQWDIQAQTGELSQIMARQPRLKAGFQEQLTENGPRFTATELTISEPELASGLLIASVDGMADFQDRLFGGKLLTASALNAMVTPWAEREHRWGPMSYGLGLQIVDTPLEYSHSGYVPGYMSLMLYYPESGLQLVMLDNVSRDLADMERAFARMDKLRLLVREYANSL</sequence>
<dbReference type="InterPro" id="IPR050491">
    <property type="entry name" value="AmpC-like"/>
</dbReference>
<dbReference type="EMBL" id="JAKUDL010000003">
    <property type="protein sequence ID" value="MCH4294986.1"/>
    <property type="molecule type" value="Genomic_DNA"/>
</dbReference>
<dbReference type="Proteomes" id="UP001297581">
    <property type="component" value="Unassembled WGS sequence"/>
</dbReference>
<evidence type="ECO:0000313" key="2">
    <source>
        <dbReference type="EMBL" id="MCH4294986.1"/>
    </source>
</evidence>
<dbReference type="InterPro" id="IPR001466">
    <property type="entry name" value="Beta-lactam-related"/>
</dbReference>
<dbReference type="Gene3D" id="3.40.710.10">
    <property type="entry name" value="DD-peptidase/beta-lactamase superfamily"/>
    <property type="match status" value="2"/>
</dbReference>
<name>A0AAJ1BHT8_9GAMM</name>
<dbReference type="InterPro" id="IPR012338">
    <property type="entry name" value="Beta-lactam/transpept-like"/>
</dbReference>
<dbReference type="PANTHER" id="PTHR46825">
    <property type="entry name" value="D-ALANYL-D-ALANINE-CARBOXYPEPTIDASE/ENDOPEPTIDASE AMPH"/>
    <property type="match status" value="1"/>
</dbReference>
<dbReference type="AlphaFoldDB" id="A0AAJ1BHT8"/>
<reference evidence="2 3" key="1">
    <citation type="submission" date="2022-02" db="EMBL/GenBank/DDBJ databases">
        <title>The genome sequence of Shewanella sp. 3B26.</title>
        <authorList>
            <person name="Du J."/>
        </authorList>
    </citation>
    <scope>NUCLEOTIDE SEQUENCE [LARGE SCALE GENOMIC DNA]</scope>
    <source>
        <strain evidence="2 3">3B26</strain>
    </source>
</reference>
<keyword evidence="3" id="KW-1185">Reference proteome</keyword>
<organism evidence="2 3">
    <name type="scientific">Shewanella zhuhaiensis</name>
    <dbReference type="NCBI Taxonomy" id="2919576"/>
    <lineage>
        <taxon>Bacteria</taxon>
        <taxon>Pseudomonadati</taxon>
        <taxon>Pseudomonadota</taxon>
        <taxon>Gammaproteobacteria</taxon>
        <taxon>Alteromonadales</taxon>
        <taxon>Shewanellaceae</taxon>
        <taxon>Shewanella</taxon>
    </lineage>
</organism>